<feature type="transmembrane region" description="Helical" evidence="1">
    <location>
        <begin position="118"/>
        <end position="141"/>
    </location>
</feature>
<dbReference type="Proteomes" id="UP001331761">
    <property type="component" value="Unassembled WGS sequence"/>
</dbReference>
<evidence type="ECO:0000313" key="3">
    <source>
        <dbReference type="Proteomes" id="UP001331761"/>
    </source>
</evidence>
<feature type="transmembrane region" description="Helical" evidence="1">
    <location>
        <begin position="85"/>
        <end position="106"/>
    </location>
</feature>
<name>A0AAN8GF09_TRICO</name>
<evidence type="ECO:0000256" key="1">
    <source>
        <dbReference type="SAM" id="Phobius"/>
    </source>
</evidence>
<proteinExistence type="predicted"/>
<keyword evidence="3" id="KW-1185">Reference proteome</keyword>
<keyword evidence="1" id="KW-0812">Transmembrane</keyword>
<dbReference type="EMBL" id="WIXE01001054">
    <property type="protein sequence ID" value="KAK5986048.1"/>
    <property type="molecule type" value="Genomic_DNA"/>
</dbReference>
<comment type="caution">
    <text evidence="2">The sequence shown here is derived from an EMBL/GenBank/DDBJ whole genome shotgun (WGS) entry which is preliminary data.</text>
</comment>
<protein>
    <submittedName>
        <fullName evidence="2">Uncharacterized protein</fullName>
    </submittedName>
</protein>
<sequence length="179" mass="19473">MMACLSLHTHLLFVLLASYINMSIFLSITGGKSFNFSGTTQTVQEMEDDFEGYKVFVSLCLHGAAGLTVLASIGLFYLNKQLSSTVVVANLAFTFLFNFVAAILLFIYNGRNNADKGAIVNCGYLSVIMELFVVGTAIFFAKRSPSGETINRKAPGIVPLKFQSVGHPPPDYFDPPPGR</sequence>
<accession>A0AAN8GF09</accession>
<feature type="transmembrane region" description="Helical" evidence="1">
    <location>
        <begin position="55"/>
        <end position="78"/>
    </location>
</feature>
<keyword evidence="1" id="KW-0472">Membrane</keyword>
<gene>
    <name evidence="2" type="ORF">GCK32_006122</name>
</gene>
<evidence type="ECO:0000313" key="2">
    <source>
        <dbReference type="EMBL" id="KAK5986048.1"/>
    </source>
</evidence>
<keyword evidence="1" id="KW-1133">Transmembrane helix</keyword>
<organism evidence="2 3">
    <name type="scientific">Trichostrongylus colubriformis</name>
    <name type="common">Black scour worm</name>
    <dbReference type="NCBI Taxonomy" id="6319"/>
    <lineage>
        <taxon>Eukaryota</taxon>
        <taxon>Metazoa</taxon>
        <taxon>Ecdysozoa</taxon>
        <taxon>Nematoda</taxon>
        <taxon>Chromadorea</taxon>
        <taxon>Rhabditida</taxon>
        <taxon>Rhabditina</taxon>
        <taxon>Rhabditomorpha</taxon>
        <taxon>Strongyloidea</taxon>
        <taxon>Trichostrongylidae</taxon>
        <taxon>Trichostrongylus</taxon>
    </lineage>
</organism>
<reference evidence="2 3" key="1">
    <citation type="submission" date="2019-10" db="EMBL/GenBank/DDBJ databases">
        <title>Assembly and Annotation for the nematode Trichostrongylus colubriformis.</title>
        <authorList>
            <person name="Martin J."/>
        </authorList>
    </citation>
    <scope>NUCLEOTIDE SEQUENCE [LARGE SCALE GENOMIC DNA]</scope>
    <source>
        <strain evidence="2">G859</strain>
        <tissue evidence="2">Whole worm</tissue>
    </source>
</reference>
<dbReference type="AlphaFoldDB" id="A0AAN8GF09"/>